<dbReference type="FunFam" id="2.60.40.420:FF:000012">
    <property type="entry name" value="Monocopper oxidase-like protein"/>
    <property type="match status" value="1"/>
</dbReference>
<keyword evidence="17" id="KW-0865">Zymogen</keyword>
<gene>
    <name evidence="29" type="primary">SKS1</name>
    <name evidence="29" type="ORF">SDJN03_24144</name>
</gene>
<comment type="caution">
    <text evidence="29">The sequence shown here is derived from an EMBL/GenBank/DDBJ whole genome shotgun (WGS) entry which is preliminary data.</text>
</comment>
<dbReference type="SMART" id="SM00640">
    <property type="entry name" value="Glyco_32"/>
    <property type="match status" value="1"/>
</dbReference>
<keyword evidence="30" id="KW-1185">Reference proteome</keyword>
<dbReference type="Proteomes" id="UP000685013">
    <property type="component" value="Chromosome 15"/>
</dbReference>
<dbReference type="GO" id="GO:0005775">
    <property type="term" value="C:vacuolar lumen"/>
    <property type="evidence" value="ECO:0007669"/>
    <property type="project" value="UniProtKB-SubCell"/>
</dbReference>
<evidence type="ECO:0000256" key="12">
    <source>
        <dbReference type="ARBA" id="ARBA00022723"/>
    </source>
</evidence>
<keyword evidence="20" id="KW-0326">Glycosidase</keyword>
<dbReference type="FunFam" id="2.115.10.20:FF:000001">
    <property type="entry name" value="Beta-fructofuranosidase, insoluble isoenzyme CWINV1"/>
    <property type="match status" value="1"/>
</dbReference>
<evidence type="ECO:0000256" key="11">
    <source>
        <dbReference type="ARBA" id="ARBA00022622"/>
    </source>
</evidence>
<dbReference type="EMBL" id="JAGKQH010000015">
    <property type="protein sequence ID" value="KAG6579696.1"/>
    <property type="molecule type" value="Genomic_DNA"/>
</dbReference>
<feature type="transmembrane region" description="Helical" evidence="22">
    <location>
        <begin position="1169"/>
        <end position="1188"/>
    </location>
</feature>
<proteinExistence type="inferred from homology"/>
<keyword evidence="22" id="KW-0812">Transmembrane</keyword>
<evidence type="ECO:0000313" key="30">
    <source>
        <dbReference type="Proteomes" id="UP000685013"/>
    </source>
</evidence>
<evidence type="ECO:0000256" key="1">
    <source>
        <dbReference type="ARBA" id="ARBA00000094"/>
    </source>
</evidence>
<dbReference type="AlphaFoldDB" id="A0AAV6MEL1"/>
<dbReference type="GO" id="GO:0005507">
    <property type="term" value="F:copper ion binding"/>
    <property type="evidence" value="ECO:0007669"/>
    <property type="project" value="InterPro"/>
</dbReference>
<feature type="region of interest" description="Disordered" evidence="21">
    <location>
        <begin position="1"/>
        <end position="27"/>
    </location>
</feature>
<keyword evidence="10" id="KW-0926">Vacuole</keyword>
<evidence type="ECO:0000256" key="3">
    <source>
        <dbReference type="ARBA" id="ARBA00004410"/>
    </source>
</evidence>
<dbReference type="GO" id="GO:0004564">
    <property type="term" value="F:beta-fructofuranosidase activity"/>
    <property type="evidence" value="ECO:0007669"/>
    <property type="project" value="UniProtKB-EC"/>
</dbReference>
<evidence type="ECO:0000256" key="18">
    <source>
        <dbReference type="ARBA" id="ARBA00023180"/>
    </source>
</evidence>
<dbReference type="GO" id="GO:0016491">
    <property type="term" value="F:oxidoreductase activity"/>
    <property type="evidence" value="ECO:0007669"/>
    <property type="project" value="InterPro"/>
</dbReference>
<keyword evidence="18" id="KW-0325">Glycoprotein</keyword>
<dbReference type="Pfam" id="PF07731">
    <property type="entry name" value="Cu-oxidase_2"/>
    <property type="match status" value="1"/>
</dbReference>
<evidence type="ECO:0000256" key="17">
    <source>
        <dbReference type="ARBA" id="ARBA00023145"/>
    </source>
</evidence>
<keyword evidence="12" id="KW-0479">Metal-binding</keyword>
<evidence type="ECO:0000259" key="23">
    <source>
        <dbReference type="Pfam" id="PF00251"/>
    </source>
</evidence>
<dbReference type="InterPro" id="IPR001362">
    <property type="entry name" value="Glyco_hydro_32"/>
</dbReference>
<keyword evidence="9" id="KW-1003">Cell membrane</keyword>
<feature type="domain" description="Plastocyanin-like" evidence="24">
    <location>
        <begin position="758"/>
        <end position="912"/>
    </location>
</feature>
<evidence type="ECO:0000256" key="20">
    <source>
        <dbReference type="ARBA" id="ARBA00023295"/>
    </source>
</evidence>
<dbReference type="Pfam" id="PF00394">
    <property type="entry name" value="Cu-oxidase"/>
    <property type="match status" value="1"/>
</dbReference>
<protein>
    <recommendedName>
        <fullName evidence="8">beta-fructofuranosidase</fullName>
        <ecNumber evidence="8">3.2.1.26</ecNumber>
    </recommendedName>
</protein>
<comment type="catalytic activity">
    <reaction evidence="1">
        <text>Hydrolysis of terminal non-reducing beta-D-fructofuranoside residues in beta-D-fructofuranosides.</text>
        <dbReference type="EC" id="3.2.1.26"/>
    </reaction>
</comment>
<feature type="domain" description="Plastocyanin-like" evidence="25">
    <location>
        <begin position="997"/>
        <end position="1132"/>
    </location>
</feature>
<dbReference type="InterPro" id="IPR021792">
    <property type="entry name" value="Beta-fructofuranosidase_N"/>
</dbReference>
<evidence type="ECO:0000256" key="19">
    <source>
        <dbReference type="ARBA" id="ARBA00023288"/>
    </source>
</evidence>
<dbReference type="PANTHER" id="PTHR31953">
    <property type="entry name" value="BETA-FRUCTOFURANOSIDASE, INSOLUBLE ISOENZYME CWINV1-RELATED"/>
    <property type="match status" value="1"/>
</dbReference>
<name>A0AAV6MEL1_9ROSI</name>
<evidence type="ECO:0000256" key="16">
    <source>
        <dbReference type="ARBA" id="ARBA00023136"/>
    </source>
</evidence>
<evidence type="ECO:0000259" key="27">
    <source>
        <dbReference type="Pfam" id="PF08244"/>
    </source>
</evidence>
<accession>A0AAV6MEL1</accession>
<evidence type="ECO:0000259" key="26">
    <source>
        <dbReference type="Pfam" id="PF07732"/>
    </source>
</evidence>
<evidence type="ECO:0000259" key="24">
    <source>
        <dbReference type="Pfam" id="PF00394"/>
    </source>
</evidence>
<dbReference type="FunFam" id="2.60.40.420:FF:000023">
    <property type="entry name" value="Monocopper oxidase-like protein SKU5"/>
    <property type="match status" value="1"/>
</dbReference>
<evidence type="ECO:0000256" key="2">
    <source>
        <dbReference type="ARBA" id="ARBA00001935"/>
    </source>
</evidence>
<dbReference type="EC" id="3.2.1.26" evidence="8"/>
<dbReference type="GO" id="GO:0005975">
    <property type="term" value="P:carbohydrate metabolic process"/>
    <property type="evidence" value="ECO:0007669"/>
    <property type="project" value="InterPro"/>
</dbReference>
<comment type="similarity">
    <text evidence="6">Belongs to the glycosyl hydrolase 32 family.</text>
</comment>
<comment type="cofactor">
    <cofactor evidence="2">
        <name>Cu cation</name>
        <dbReference type="ChEBI" id="CHEBI:23378"/>
    </cofactor>
</comment>
<dbReference type="FunFam" id="2.60.40.420:FF:000016">
    <property type="entry name" value="Monocopper oxidase-like protein"/>
    <property type="match status" value="1"/>
</dbReference>
<feature type="compositionally biased region" description="Pro residues" evidence="21">
    <location>
        <begin position="8"/>
        <end position="26"/>
    </location>
</feature>
<feature type="domain" description="Plastocyanin-like" evidence="26">
    <location>
        <begin position="632"/>
        <end position="746"/>
    </location>
</feature>
<evidence type="ECO:0000313" key="29">
    <source>
        <dbReference type="EMBL" id="KAG6579696.1"/>
    </source>
</evidence>
<sequence>MDTASDLNPPPYTALPDHPPPSPPSRKPLNFTIATIVSLLLLVSLITLIPDHTPSPAAAPSPPAFRLPRGVAEGVSAKSYPYVSDSAGSAGPFNWTNAMFSWQRTAFHFQPEGNWMNGPLYHKGWYHLFYQYNPESAVWGNISWGHAVSRDLIHWLYLPYSMVPDQPYDVNGVWTGSATILPDGRIVMLYTGDTIDGVQVQNLAYPANLSDPLLLNWVKYPGNPVLVPPPGIGSKDFRDPTTAWLGHDGKWRITIGSRVGTTLGIALVYTTDDFIKYELLDRYLHAVPGTGMWECVDFYPVSVDGSKGLDTSVNGVGVKHVLKASLDDTKLDHYAIGTYFGDNDTWVPDNPEEDVGIGLKLDYGRYYASKTFYDQNKERRILWGWINETDTEANDLAKGWASVQTVPRTVVFDKKTGSNIIQWPVDEVESLRLGSTEFNGVLLEPGSVVELDVGTATQLDISAEFELEALGSEEAPSPMMDVAAVHKGSREAYFCVDEKRSSKATDFYKPVYGSSIPVLEGENFSMRVLVDHSIVESFGQGGRRVITARIYPTEAIYGAAKLFLFNNATSANVKATVKKSFGFSEAAARSARKDTMASSMSLTASLFCLISVAIFPSFSFAGDPYVFYDFRISYITASPLGIPQRVIAVNGKFPGPFINATTNNNVVVNVWNDLDEDLLLTWPGIQMRRNSWQDGLLGTNCPIPPRWNWTYQFQVKDQIGSFFYFPSLNFQRASGGFGPFVLNNREIIPIPFAQPDGDIILLIGDWYTQNHTALRATLDAGKDLGIPDGVLINGKGPYQYNSTLVPAGIEYESVPVHPGKTYRLRVHHVGISTSLNFRIQNHNMLLVETDGHYTVQQNFTDFDIHVGQSYSFLVTMDQNASTDYYIVASARFVNGSTWERVTGVAILHYSNSKGPATGPLPDPPNDIYDKERSMNQARSVRQNVTASGARPNPQGSFHYGQISVTQTFVLKSAPLVTISGSPRATLNGISFVNPDMPIRLADQNSVKGAYKLDFPDRPFNRTPHADRSVLNATYKGFIEVIFQNNDITMQSFHVNGYSFFVTGMGYGDWSEDKRGSYNKWDAISRCTIQVYPGAWTAILISLDNVGTWNIRTENLDRWYLGQETYMKIINPEENGETEMPPPPNVLYCGALQSLQTQHRYSSGGRTLSGTLKFGNVCLMALLGFILYFSY</sequence>
<keyword evidence="14" id="KW-0378">Hydrolase</keyword>
<evidence type="ECO:0000256" key="13">
    <source>
        <dbReference type="ARBA" id="ARBA00022729"/>
    </source>
</evidence>
<dbReference type="Pfam" id="PF08244">
    <property type="entry name" value="Glyco_hydro_32C"/>
    <property type="match status" value="1"/>
</dbReference>
<dbReference type="Pfam" id="PF07732">
    <property type="entry name" value="Cu-oxidase_3"/>
    <property type="match status" value="1"/>
</dbReference>
<keyword evidence="16 22" id="KW-0472">Membrane</keyword>
<comment type="similarity">
    <text evidence="7">Belongs to the multicopper oxidase family.</text>
</comment>
<feature type="non-terminal residue" evidence="29">
    <location>
        <position position="1"/>
    </location>
</feature>
<keyword evidence="22" id="KW-1133">Transmembrane helix</keyword>
<keyword evidence="13" id="KW-0732">Signal</keyword>
<evidence type="ECO:0000259" key="25">
    <source>
        <dbReference type="Pfam" id="PF07731"/>
    </source>
</evidence>
<evidence type="ECO:0000256" key="15">
    <source>
        <dbReference type="ARBA" id="ARBA00023008"/>
    </source>
</evidence>
<dbReference type="InterPro" id="IPR001117">
    <property type="entry name" value="Cu-oxidase_2nd"/>
</dbReference>
<comment type="subcellular location">
    <subcellularLocation>
        <location evidence="4">Cell membrane</location>
        <topology evidence="4">Lipid-anchor</topology>
        <topology evidence="4">GPI-anchor</topology>
    </subcellularLocation>
    <subcellularLocation>
        <location evidence="3">Vacuole lumen</location>
    </subcellularLocation>
</comment>
<evidence type="ECO:0000259" key="28">
    <source>
        <dbReference type="Pfam" id="PF11837"/>
    </source>
</evidence>
<organism evidence="29 30">
    <name type="scientific">Cucurbita argyrosperma subsp. sororia</name>
    <dbReference type="NCBI Taxonomy" id="37648"/>
    <lineage>
        <taxon>Eukaryota</taxon>
        <taxon>Viridiplantae</taxon>
        <taxon>Streptophyta</taxon>
        <taxon>Embryophyta</taxon>
        <taxon>Tracheophyta</taxon>
        <taxon>Spermatophyta</taxon>
        <taxon>Magnoliopsida</taxon>
        <taxon>eudicotyledons</taxon>
        <taxon>Gunneridae</taxon>
        <taxon>Pentapetalae</taxon>
        <taxon>rosids</taxon>
        <taxon>fabids</taxon>
        <taxon>Cucurbitales</taxon>
        <taxon>Cucurbitaceae</taxon>
        <taxon>Cucurbiteae</taxon>
        <taxon>Cucurbita</taxon>
    </lineage>
</organism>
<dbReference type="CDD" id="cd18624">
    <property type="entry name" value="GH32_Fruct1-like"/>
    <property type="match status" value="1"/>
</dbReference>
<keyword evidence="11" id="KW-0336">GPI-anchor</keyword>
<evidence type="ECO:0000256" key="10">
    <source>
        <dbReference type="ARBA" id="ARBA00022554"/>
    </source>
</evidence>
<feature type="domain" description="Glycosyl hydrolase family 32 N-terminal" evidence="23">
    <location>
        <begin position="108"/>
        <end position="424"/>
    </location>
</feature>
<keyword evidence="15" id="KW-0186">Copper</keyword>
<dbReference type="GO" id="GO:0005886">
    <property type="term" value="C:plasma membrane"/>
    <property type="evidence" value="ECO:0007669"/>
    <property type="project" value="UniProtKB-SubCell"/>
</dbReference>
<reference evidence="29 30" key="1">
    <citation type="journal article" date="2021" name="Hortic Res">
        <title>The domestication of Cucurbita argyrosperma as revealed by the genome of its wild relative.</title>
        <authorList>
            <person name="Barrera-Redondo J."/>
            <person name="Sanchez-de la Vega G."/>
            <person name="Aguirre-Liguori J.A."/>
            <person name="Castellanos-Morales G."/>
            <person name="Gutierrez-Guerrero Y.T."/>
            <person name="Aguirre-Dugua X."/>
            <person name="Aguirre-Planter E."/>
            <person name="Tenaillon M.I."/>
            <person name="Lira-Saade R."/>
            <person name="Eguiarte L.E."/>
        </authorList>
    </citation>
    <scope>NUCLEOTIDE SEQUENCE [LARGE SCALE GENOMIC DNA]</scope>
    <source>
        <strain evidence="29">JBR-2021</strain>
    </source>
</reference>
<evidence type="ECO:0000256" key="21">
    <source>
        <dbReference type="SAM" id="MobiDB-lite"/>
    </source>
</evidence>
<dbReference type="Pfam" id="PF11837">
    <property type="entry name" value="INV_N"/>
    <property type="match status" value="1"/>
</dbReference>
<feature type="domain" description="Glycosyl hydrolase family 32 C-terminal" evidence="27">
    <location>
        <begin position="491"/>
        <end position="575"/>
    </location>
</feature>
<evidence type="ECO:0000256" key="4">
    <source>
        <dbReference type="ARBA" id="ARBA00004609"/>
    </source>
</evidence>
<comment type="pathway">
    <text evidence="5">Glycan biosynthesis; sucrose metabolism.</text>
</comment>
<evidence type="ECO:0000256" key="22">
    <source>
        <dbReference type="SAM" id="Phobius"/>
    </source>
</evidence>
<dbReference type="GO" id="GO:0098552">
    <property type="term" value="C:side of membrane"/>
    <property type="evidence" value="ECO:0007669"/>
    <property type="project" value="UniProtKB-KW"/>
</dbReference>
<dbReference type="InterPro" id="IPR013148">
    <property type="entry name" value="Glyco_hydro_32_N"/>
</dbReference>
<dbReference type="Pfam" id="PF00251">
    <property type="entry name" value="Glyco_hydro_32N"/>
    <property type="match status" value="1"/>
</dbReference>
<dbReference type="InterPro" id="IPR050551">
    <property type="entry name" value="Fructan_Metab_Enzymes"/>
</dbReference>
<feature type="domain" description="Beta-fructofuranosidase N-terminal" evidence="28">
    <location>
        <begin position="12"/>
        <end position="99"/>
    </location>
</feature>
<dbReference type="InterPro" id="IPR011706">
    <property type="entry name" value="Cu-oxidase_C"/>
</dbReference>
<dbReference type="InterPro" id="IPR011707">
    <property type="entry name" value="Cu-oxidase-like_N"/>
</dbReference>
<keyword evidence="19" id="KW-0449">Lipoprotein</keyword>
<evidence type="ECO:0000256" key="14">
    <source>
        <dbReference type="ARBA" id="ARBA00022801"/>
    </source>
</evidence>
<dbReference type="InterPro" id="IPR013189">
    <property type="entry name" value="Glyco_hydro_32_C"/>
</dbReference>
<evidence type="ECO:0000256" key="8">
    <source>
        <dbReference type="ARBA" id="ARBA00012758"/>
    </source>
</evidence>
<evidence type="ECO:0000256" key="9">
    <source>
        <dbReference type="ARBA" id="ARBA00022475"/>
    </source>
</evidence>
<evidence type="ECO:0000256" key="6">
    <source>
        <dbReference type="ARBA" id="ARBA00009902"/>
    </source>
</evidence>
<evidence type="ECO:0000256" key="7">
    <source>
        <dbReference type="ARBA" id="ARBA00010609"/>
    </source>
</evidence>
<evidence type="ECO:0000256" key="5">
    <source>
        <dbReference type="ARBA" id="ARBA00004914"/>
    </source>
</evidence>